<gene>
    <name evidence="2" type="ORF">Tco_0681562</name>
</gene>
<accession>A0ABQ4XPZ4</accession>
<organism evidence="2 3">
    <name type="scientific">Tanacetum coccineum</name>
    <dbReference type="NCBI Taxonomy" id="301880"/>
    <lineage>
        <taxon>Eukaryota</taxon>
        <taxon>Viridiplantae</taxon>
        <taxon>Streptophyta</taxon>
        <taxon>Embryophyta</taxon>
        <taxon>Tracheophyta</taxon>
        <taxon>Spermatophyta</taxon>
        <taxon>Magnoliopsida</taxon>
        <taxon>eudicotyledons</taxon>
        <taxon>Gunneridae</taxon>
        <taxon>Pentapetalae</taxon>
        <taxon>asterids</taxon>
        <taxon>campanulids</taxon>
        <taxon>Asterales</taxon>
        <taxon>Asteraceae</taxon>
        <taxon>Asteroideae</taxon>
        <taxon>Anthemideae</taxon>
        <taxon>Anthemidinae</taxon>
        <taxon>Tanacetum</taxon>
    </lineage>
</organism>
<evidence type="ECO:0000313" key="3">
    <source>
        <dbReference type="Proteomes" id="UP001151760"/>
    </source>
</evidence>
<feature type="region of interest" description="Disordered" evidence="1">
    <location>
        <begin position="29"/>
        <end position="102"/>
    </location>
</feature>
<reference evidence="2" key="2">
    <citation type="submission" date="2022-01" db="EMBL/GenBank/DDBJ databases">
        <authorList>
            <person name="Yamashiro T."/>
            <person name="Shiraishi A."/>
            <person name="Satake H."/>
            <person name="Nakayama K."/>
        </authorList>
    </citation>
    <scope>NUCLEOTIDE SEQUENCE</scope>
</reference>
<protein>
    <submittedName>
        <fullName evidence="2">Uncharacterized protein</fullName>
    </submittedName>
</protein>
<dbReference type="Proteomes" id="UP001151760">
    <property type="component" value="Unassembled WGS sequence"/>
</dbReference>
<dbReference type="EMBL" id="BQNB010009687">
    <property type="protein sequence ID" value="GJS66998.1"/>
    <property type="molecule type" value="Genomic_DNA"/>
</dbReference>
<keyword evidence="3" id="KW-1185">Reference proteome</keyword>
<evidence type="ECO:0000313" key="2">
    <source>
        <dbReference type="EMBL" id="GJS66998.1"/>
    </source>
</evidence>
<comment type="caution">
    <text evidence="2">The sequence shown here is derived from an EMBL/GenBank/DDBJ whole genome shotgun (WGS) entry which is preliminary data.</text>
</comment>
<reference evidence="2" key="1">
    <citation type="journal article" date="2022" name="Int. J. Mol. Sci.">
        <title>Draft Genome of Tanacetum Coccineum: Genomic Comparison of Closely Related Tanacetum-Family Plants.</title>
        <authorList>
            <person name="Yamashiro T."/>
            <person name="Shiraishi A."/>
            <person name="Nakayama K."/>
            <person name="Satake H."/>
        </authorList>
    </citation>
    <scope>NUCLEOTIDE SEQUENCE</scope>
</reference>
<feature type="compositionally biased region" description="Basic and acidic residues" evidence="1">
    <location>
        <begin position="42"/>
        <end position="54"/>
    </location>
</feature>
<sequence>MVNKIFEEGRREQDEIDAFKKEFRITNELPPKKNNSFANSGFEREDTRIPDNLKKNACPSNRTSYDRCIQQKDNSQGWGRGDIDEADSEGRRERSDFEKSKRRIKISDTAYSVSQET</sequence>
<evidence type="ECO:0000256" key="1">
    <source>
        <dbReference type="SAM" id="MobiDB-lite"/>
    </source>
</evidence>
<proteinExistence type="predicted"/>
<name>A0ABQ4XPZ4_9ASTR</name>
<feature type="compositionally biased region" description="Basic and acidic residues" evidence="1">
    <location>
        <begin position="88"/>
        <end position="99"/>
    </location>
</feature>